<dbReference type="InterPro" id="IPR029063">
    <property type="entry name" value="SAM-dependent_MTases_sf"/>
</dbReference>
<dbReference type="OrthoDB" id="9814572at2"/>
<dbReference type="InterPro" id="IPR002052">
    <property type="entry name" value="DNA_methylase_N6_adenine_CS"/>
</dbReference>
<dbReference type="Gene3D" id="3.40.50.150">
    <property type="entry name" value="Vaccinia Virus protein VP39"/>
    <property type="match status" value="1"/>
</dbReference>
<evidence type="ECO:0000256" key="6">
    <source>
        <dbReference type="ARBA" id="ARBA00047942"/>
    </source>
</evidence>
<reference evidence="9" key="2">
    <citation type="submission" date="2020-09" db="EMBL/GenBank/DDBJ databases">
        <authorList>
            <person name="Sun Q."/>
            <person name="Zhou Y."/>
        </authorList>
    </citation>
    <scope>NUCLEOTIDE SEQUENCE</scope>
    <source>
        <strain evidence="9">CGMCC 1.15533</strain>
    </source>
</reference>
<dbReference type="GO" id="GO:0003677">
    <property type="term" value="F:DNA binding"/>
    <property type="evidence" value="ECO:0007669"/>
    <property type="project" value="InterPro"/>
</dbReference>
<keyword evidence="5" id="KW-0680">Restriction system</keyword>
<evidence type="ECO:0000256" key="3">
    <source>
        <dbReference type="ARBA" id="ARBA00022679"/>
    </source>
</evidence>
<dbReference type="PANTHER" id="PTHR42933:SF1">
    <property type="entry name" value="SITE-SPECIFIC DNA-METHYLTRANSFERASE (ADENINE-SPECIFIC)"/>
    <property type="match status" value="1"/>
</dbReference>
<feature type="domain" description="DNA methylase adenine-specific" evidence="8">
    <location>
        <begin position="177"/>
        <end position="486"/>
    </location>
</feature>
<keyword evidence="3" id="KW-0808">Transferase</keyword>
<evidence type="ECO:0000256" key="2">
    <source>
        <dbReference type="ARBA" id="ARBA00022603"/>
    </source>
</evidence>
<dbReference type="PRINTS" id="PR00507">
    <property type="entry name" value="N12N6MTFRASE"/>
</dbReference>
<proteinExistence type="predicted"/>
<keyword evidence="2 9" id="KW-0489">Methyltransferase</keyword>
<dbReference type="PROSITE" id="PS00092">
    <property type="entry name" value="N6_MTASE"/>
    <property type="match status" value="1"/>
</dbReference>
<dbReference type="RefSeq" id="WP_068988857.1">
    <property type="nucleotide sequence ID" value="NZ_BMJN01000015.1"/>
</dbReference>
<protein>
    <recommendedName>
        <fullName evidence="1">site-specific DNA-methyltransferase (adenine-specific)</fullName>
        <ecNumber evidence="1">2.1.1.72</ecNumber>
    </recommendedName>
</protein>
<evidence type="ECO:0000256" key="4">
    <source>
        <dbReference type="ARBA" id="ARBA00022691"/>
    </source>
</evidence>
<dbReference type="EMBL" id="BMJN01000015">
    <property type="protein sequence ID" value="GGE31289.1"/>
    <property type="molecule type" value="Genomic_DNA"/>
</dbReference>
<comment type="catalytic activity">
    <reaction evidence="6">
        <text>a 2'-deoxyadenosine in DNA + S-adenosyl-L-methionine = an N(6)-methyl-2'-deoxyadenosine in DNA + S-adenosyl-L-homocysteine + H(+)</text>
        <dbReference type="Rhea" id="RHEA:15197"/>
        <dbReference type="Rhea" id="RHEA-COMP:12418"/>
        <dbReference type="Rhea" id="RHEA-COMP:12419"/>
        <dbReference type="ChEBI" id="CHEBI:15378"/>
        <dbReference type="ChEBI" id="CHEBI:57856"/>
        <dbReference type="ChEBI" id="CHEBI:59789"/>
        <dbReference type="ChEBI" id="CHEBI:90615"/>
        <dbReference type="ChEBI" id="CHEBI:90616"/>
        <dbReference type="EC" id="2.1.1.72"/>
    </reaction>
</comment>
<reference evidence="9" key="1">
    <citation type="journal article" date="2014" name="Int. J. Syst. Evol. Microbiol.">
        <title>Complete genome sequence of Corynebacterium casei LMG S-19264T (=DSM 44701T), isolated from a smear-ripened cheese.</title>
        <authorList>
            <consortium name="US DOE Joint Genome Institute (JGI-PGF)"/>
            <person name="Walter F."/>
            <person name="Albersmeier A."/>
            <person name="Kalinowski J."/>
            <person name="Ruckert C."/>
        </authorList>
    </citation>
    <scope>NUCLEOTIDE SEQUENCE</scope>
    <source>
        <strain evidence="9">CGMCC 1.15533</strain>
    </source>
</reference>
<feature type="coiled-coil region" evidence="7">
    <location>
        <begin position="496"/>
        <end position="523"/>
    </location>
</feature>
<dbReference type="GO" id="GO:0009007">
    <property type="term" value="F:site-specific DNA-methyltransferase (adenine-specific) activity"/>
    <property type="evidence" value="ECO:0007669"/>
    <property type="project" value="UniProtKB-EC"/>
</dbReference>
<dbReference type="GO" id="GO:0032259">
    <property type="term" value="P:methylation"/>
    <property type="evidence" value="ECO:0007669"/>
    <property type="project" value="UniProtKB-KW"/>
</dbReference>
<keyword evidence="4" id="KW-0949">S-adenosyl-L-methionine</keyword>
<evidence type="ECO:0000256" key="7">
    <source>
        <dbReference type="SAM" id="Coils"/>
    </source>
</evidence>
<organism evidence="9 10">
    <name type="scientific">Streptococcus himalayensis</name>
    <dbReference type="NCBI Taxonomy" id="1888195"/>
    <lineage>
        <taxon>Bacteria</taxon>
        <taxon>Bacillati</taxon>
        <taxon>Bacillota</taxon>
        <taxon>Bacilli</taxon>
        <taxon>Lactobacillales</taxon>
        <taxon>Streptococcaceae</taxon>
        <taxon>Streptococcus</taxon>
    </lineage>
</organism>
<dbReference type="Proteomes" id="UP000660801">
    <property type="component" value="Unassembled WGS sequence"/>
</dbReference>
<keyword evidence="7" id="KW-0175">Coiled coil</keyword>
<evidence type="ECO:0000259" key="8">
    <source>
        <dbReference type="Pfam" id="PF02384"/>
    </source>
</evidence>
<evidence type="ECO:0000256" key="1">
    <source>
        <dbReference type="ARBA" id="ARBA00011900"/>
    </source>
</evidence>
<name>A0A917A6J1_9STRE</name>
<evidence type="ECO:0000313" key="10">
    <source>
        <dbReference type="Proteomes" id="UP000660801"/>
    </source>
</evidence>
<evidence type="ECO:0000313" key="9">
    <source>
        <dbReference type="EMBL" id="GGE31289.1"/>
    </source>
</evidence>
<dbReference type="EC" id="2.1.1.72" evidence="1"/>
<evidence type="ECO:0000256" key="5">
    <source>
        <dbReference type="ARBA" id="ARBA00022747"/>
    </source>
</evidence>
<dbReference type="InterPro" id="IPR003356">
    <property type="entry name" value="DNA_methylase_A-5"/>
</dbReference>
<keyword evidence="10" id="KW-1185">Reference proteome</keyword>
<comment type="caution">
    <text evidence="9">The sequence shown here is derived from an EMBL/GenBank/DDBJ whole genome shotgun (WGS) entry which is preliminary data.</text>
</comment>
<dbReference type="GO" id="GO:0009307">
    <property type="term" value="P:DNA restriction-modification system"/>
    <property type="evidence" value="ECO:0007669"/>
    <property type="project" value="UniProtKB-KW"/>
</dbReference>
<dbReference type="AlphaFoldDB" id="A0A917A6J1"/>
<accession>A0A917A6J1</accession>
<dbReference type="Pfam" id="PF02384">
    <property type="entry name" value="N6_Mtase"/>
    <property type="match status" value="1"/>
</dbReference>
<dbReference type="PANTHER" id="PTHR42933">
    <property type="entry name" value="SLR6095 PROTEIN"/>
    <property type="match status" value="1"/>
</dbReference>
<gene>
    <name evidence="9" type="ORF">GCM10011510_10730</name>
</gene>
<dbReference type="SUPFAM" id="SSF53335">
    <property type="entry name" value="S-adenosyl-L-methionine-dependent methyltransferases"/>
    <property type="match status" value="1"/>
</dbReference>
<sequence length="538" mass="60693">METTYTETIKQLVDDLKAIFTHAGLGGEAGEYKLLTQSFLYKFLNDKFLYEAKKVDPSYEFQTLVTLSEDDYEFLLMDIGNNTARMKVEHLLESLHPKQNEADFSQTFDDTLNAIAVENNDIFSVHTAGNTDIRLFDAHLIAENVADFSKRNDVAKKIINKLASVRFDEQIFSEGFDFFLTIFEYMIKDYNKDGGGKYAEYYTPHSVAKIIAEILVGKDDPYNVKIYDPSAGSGSLLMNLAGKIGTDKTSVYSQDISQKSSNLLRLNLILNGLSHSIQNIVQGNTIIENRHTEKMDYIVSNPPFKLDFSDWQAEVETQVDSHRRFFAGVPSIPRKKKESMAIYQLFLQHIIYSLREDGKAAVVVPTGFITAQSGIDKKIRQHLVKEKMLAGVVSMPSNIFATTGTNVSILFIDKTNKGDVILIDASNLGSKVKEGSNQKTVLSAEEETDIIHTFIDKEAKENFSVLVSYEEIEEKNYSLSAGQYFEIKIDYVDITAEEFERQMAEHQASLEALFSQSRTLEEEIMGQLGKLGFGNDDY</sequence>
<dbReference type="GO" id="GO:0008170">
    <property type="term" value="F:N-methyltransferase activity"/>
    <property type="evidence" value="ECO:0007669"/>
    <property type="project" value="InterPro"/>
</dbReference>
<dbReference type="InterPro" id="IPR051537">
    <property type="entry name" value="DNA_Adenine_Mtase"/>
</dbReference>